<dbReference type="CDD" id="cd12797">
    <property type="entry name" value="M23_peptidase"/>
    <property type="match status" value="1"/>
</dbReference>
<protein>
    <submittedName>
        <fullName evidence="2">Putative peptidase</fullName>
    </submittedName>
</protein>
<dbReference type="Gene3D" id="2.70.70.10">
    <property type="entry name" value="Glucose Permease (Domain IIA)"/>
    <property type="match status" value="1"/>
</dbReference>
<reference evidence="2 3" key="1">
    <citation type="journal article" date="2019" name="Anaerobe">
        <title>Detection of Robinsoniella peoriensis in multiple bone samples of a trauma patient.</title>
        <authorList>
            <person name="Schrottner P."/>
            <person name="Hartwich K."/>
            <person name="Bunk B."/>
            <person name="Schober I."/>
            <person name="Helbig S."/>
            <person name="Rudolph W.W."/>
            <person name="Gunzer F."/>
        </authorList>
    </citation>
    <scope>NUCLEOTIDE SEQUENCE [LARGE SCALE GENOMIC DNA]</scope>
    <source>
        <strain evidence="2 3">DSM 106044</strain>
    </source>
</reference>
<dbReference type="InterPro" id="IPR016047">
    <property type="entry name" value="M23ase_b-sheet_dom"/>
</dbReference>
<dbReference type="InterPro" id="IPR011055">
    <property type="entry name" value="Dup_hybrid_motif"/>
</dbReference>
<dbReference type="AlphaFoldDB" id="A0A4U8QDN4"/>
<keyword evidence="3" id="KW-1185">Reference proteome</keyword>
<evidence type="ECO:0000313" key="2">
    <source>
        <dbReference type="EMBL" id="TLD00066.1"/>
    </source>
</evidence>
<name>A0A4U8QDN4_9FIRM</name>
<dbReference type="EMBL" id="QGQD01000060">
    <property type="protein sequence ID" value="TLD00066.1"/>
    <property type="molecule type" value="Genomic_DNA"/>
</dbReference>
<dbReference type="RefSeq" id="WP_138002881.1">
    <property type="nucleotide sequence ID" value="NZ_QGQD01000060.1"/>
</dbReference>
<sequence>MEELLKPIVVDFPVRGEWSVPNTPGTRIPSHGTNILGTRYAYDFLQVDWMQKGNPCYSVTPLHYLLSGVPVNKCYCYGKDIYAPCEGTIVEIEEHCLEREKARLFSDFKRARANSKFNPGSDDIKNLTGNYIILKHGNGVYAAFCHLQPDSIRVSVGQTVKRGDVLGNIGHTGNSMFPHLHFQLMDSSDITAANGLPCSFAQYELFHNGKWEKIYGGIPKSTQRIRFPG</sequence>
<dbReference type="Pfam" id="PF01551">
    <property type="entry name" value="Peptidase_M23"/>
    <property type="match status" value="1"/>
</dbReference>
<dbReference type="GO" id="GO:0004222">
    <property type="term" value="F:metalloendopeptidase activity"/>
    <property type="evidence" value="ECO:0007669"/>
    <property type="project" value="TreeGrafter"/>
</dbReference>
<feature type="domain" description="M23ase beta-sheet core" evidence="1">
    <location>
        <begin position="126"/>
        <end position="186"/>
    </location>
</feature>
<comment type="caution">
    <text evidence="2">The sequence shown here is derived from an EMBL/GenBank/DDBJ whole genome shotgun (WGS) entry which is preliminary data.</text>
</comment>
<dbReference type="SUPFAM" id="SSF51261">
    <property type="entry name" value="Duplicated hybrid motif"/>
    <property type="match status" value="1"/>
</dbReference>
<dbReference type="InterPro" id="IPR050570">
    <property type="entry name" value="Cell_wall_metabolism_enzyme"/>
</dbReference>
<dbReference type="PANTHER" id="PTHR21666">
    <property type="entry name" value="PEPTIDASE-RELATED"/>
    <property type="match status" value="1"/>
</dbReference>
<proteinExistence type="predicted"/>
<dbReference type="PANTHER" id="PTHR21666:SF270">
    <property type="entry name" value="MUREIN HYDROLASE ACTIVATOR ENVC"/>
    <property type="match status" value="1"/>
</dbReference>
<organism evidence="2 3">
    <name type="scientific">Robinsoniella peoriensis</name>
    <dbReference type="NCBI Taxonomy" id="180332"/>
    <lineage>
        <taxon>Bacteria</taxon>
        <taxon>Bacillati</taxon>
        <taxon>Bacillota</taxon>
        <taxon>Clostridia</taxon>
        <taxon>Lachnospirales</taxon>
        <taxon>Lachnospiraceae</taxon>
        <taxon>Robinsoniella</taxon>
    </lineage>
</organism>
<evidence type="ECO:0000259" key="1">
    <source>
        <dbReference type="Pfam" id="PF01551"/>
    </source>
</evidence>
<accession>A0A4U8QDN4</accession>
<gene>
    <name evidence="2" type="ORF">DSM106044_03156</name>
</gene>
<evidence type="ECO:0000313" key="3">
    <source>
        <dbReference type="Proteomes" id="UP000306509"/>
    </source>
</evidence>
<dbReference type="Proteomes" id="UP000306509">
    <property type="component" value="Unassembled WGS sequence"/>
</dbReference>